<keyword evidence="5" id="KW-1185">Reference proteome</keyword>
<accession>A0A6N6JC77</accession>
<organism evidence="4 5">
    <name type="scientific">Litoreibacter roseus</name>
    <dbReference type="NCBI Taxonomy" id="2601869"/>
    <lineage>
        <taxon>Bacteria</taxon>
        <taxon>Pseudomonadati</taxon>
        <taxon>Pseudomonadota</taxon>
        <taxon>Alphaproteobacteria</taxon>
        <taxon>Rhodobacterales</taxon>
        <taxon>Roseobacteraceae</taxon>
        <taxon>Litoreibacter</taxon>
    </lineage>
</organism>
<dbReference type="InterPro" id="IPR010992">
    <property type="entry name" value="IHF-like_DNA-bd_dom_sf"/>
</dbReference>
<keyword evidence="2" id="KW-0238">DNA-binding</keyword>
<dbReference type="SUPFAM" id="SSF47729">
    <property type="entry name" value="IHF-like DNA-binding proteins"/>
    <property type="match status" value="1"/>
</dbReference>
<comment type="similarity">
    <text evidence="1">Belongs to the bacterial histone-like protein family.</text>
</comment>
<evidence type="ECO:0000313" key="4">
    <source>
        <dbReference type="EMBL" id="GFE63684.1"/>
    </source>
</evidence>
<dbReference type="AlphaFoldDB" id="A0A6N6JC77"/>
<dbReference type="GO" id="GO:0003677">
    <property type="term" value="F:DNA binding"/>
    <property type="evidence" value="ECO:0007669"/>
    <property type="project" value="UniProtKB-KW"/>
</dbReference>
<protein>
    <recommendedName>
        <fullName evidence="6">DNA-binding protein</fullName>
    </recommendedName>
</protein>
<name>A0A6N6JC77_9RHOB</name>
<evidence type="ECO:0008006" key="6">
    <source>
        <dbReference type="Google" id="ProtNLM"/>
    </source>
</evidence>
<dbReference type="Pfam" id="PF00216">
    <property type="entry name" value="Bac_DNA_binding"/>
    <property type="match status" value="1"/>
</dbReference>
<feature type="region of interest" description="Disordered" evidence="3">
    <location>
        <begin position="1"/>
        <end position="40"/>
    </location>
</feature>
<evidence type="ECO:0000256" key="3">
    <source>
        <dbReference type="SAM" id="MobiDB-lite"/>
    </source>
</evidence>
<evidence type="ECO:0000256" key="1">
    <source>
        <dbReference type="ARBA" id="ARBA00010529"/>
    </source>
</evidence>
<feature type="compositionally biased region" description="Low complexity" evidence="3">
    <location>
        <begin position="1"/>
        <end position="12"/>
    </location>
</feature>
<reference evidence="4 5" key="1">
    <citation type="submission" date="2019-12" db="EMBL/GenBank/DDBJ databases">
        <title>Litoreibacter badius sp. nov., a novel bacteriochlorophyll a-containing bacterium in the genus Litoreibacter.</title>
        <authorList>
            <person name="Kanamuro M."/>
            <person name="Takabe Y."/>
            <person name="Mori K."/>
            <person name="Takaichi S."/>
            <person name="Hanada S."/>
        </authorList>
    </citation>
    <scope>NUCLEOTIDE SEQUENCE [LARGE SCALE GENOMIC DNA]</scope>
    <source>
        <strain evidence="4 5">K6</strain>
    </source>
</reference>
<dbReference type="InterPro" id="IPR000119">
    <property type="entry name" value="Hist_DNA-bd"/>
</dbReference>
<evidence type="ECO:0000313" key="5">
    <source>
        <dbReference type="Proteomes" id="UP000436822"/>
    </source>
</evidence>
<dbReference type="RefSeq" id="WP_159804596.1">
    <property type="nucleotide sequence ID" value="NZ_BLJE01000001.1"/>
</dbReference>
<sequence length="141" mass="14919">MAQTPKKTAAKAAPRRSTTRATAKKPEAAAKPREVKKTVVSTKNVAVHSAEGASVQNAPDRASSGIEVRKGDLVDRMMAASGMKKGEARRALEASLAVLGAALREGHDINAAPLGKIKITRQKETQNGRLAICRVKLKKAD</sequence>
<gene>
    <name evidence="4" type="ORF">KIN_07580</name>
</gene>
<feature type="compositionally biased region" description="Basic and acidic residues" evidence="3">
    <location>
        <begin position="24"/>
        <end position="37"/>
    </location>
</feature>
<dbReference type="EMBL" id="BLJE01000001">
    <property type="protein sequence ID" value="GFE63684.1"/>
    <property type="molecule type" value="Genomic_DNA"/>
</dbReference>
<dbReference type="OrthoDB" id="7873378at2"/>
<dbReference type="GO" id="GO:0030527">
    <property type="term" value="F:structural constituent of chromatin"/>
    <property type="evidence" value="ECO:0007669"/>
    <property type="project" value="InterPro"/>
</dbReference>
<dbReference type="Proteomes" id="UP000436822">
    <property type="component" value="Unassembled WGS sequence"/>
</dbReference>
<proteinExistence type="inferred from homology"/>
<evidence type="ECO:0000256" key="2">
    <source>
        <dbReference type="ARBA" id="ARBA00023125"/>
    </source>
</evidence>
<dbReference type="Gene3D" id="4.10.520.10">
    <property type="entry name" value="IHF-like DNA-binding proteins"/>
    <property type="match status" value="1"/>
</dbReference>
<comment type="caution">
    <text evidence="4">The sequence shown here is derived from an EMBL/GenBank/DDBJ whole genome shotgun (WGS) entry which is preliminary data.</text>
</comment>